<feature type="transmembrane region" description="Helical" evidence="2">
    <location>
        <begin position="125"/>
        <end position="144"/>
    </location>
</feature>
<organism evidence="4 5">
    <name type="scientific">Halomonas piscis</name>
    <dbReference type="NCBI Taxonomy" id="3031727"/>
    <lineage>
        <taxon>Bacteria</taxon>
        <taxon>Pseudomonadati</taxon>
        <taxon>Pseudomonadota</taxon>
        <taxon>Gammaproteobacteria</taxon>
        <taxon>Oceanospirillales</taxon>
        <taxon>Halomonadaceae</taxon>
        <taxon>Halomonas</taxon>
    </lineage>
</organism>
<dbReference type="InterPro" id="IPR037185">
    <property type="entry name" value="EmrE-like"/>
</dbReference>
<keyword evidence="2" id="KW-0472">Membrane</keyword>
<feature type="transmembrane region" description="Helical" evidence="2">
    <location>
        <begin position="7"/>
        <end position="25"/>
    </location>
</feature>
<dbReference type="EMBL" id="CP119391">
    <property type="protein sequence ID" value="WNK20373.1"/>
    <property type="molecule type" value="Genomic_DNA"/>
</dbReference>
<protein>
    <submittedName>
        <fullName evidence="4">DMT family transporter</fullName>
    </submittedName>
</protein>
<feature type="domain" description="EamA" evidence="3">
    <location>
        <begin position="7"/>
        <end position="137"/>
    </location>
</feature>
<evidence type="ECO:0000313" key="5">
    <source>
        <dbReference type="Proteomes" id="UP001301869"/>
    </source>
</evidence>
<accession>A0ABY9YZR0</accession>
<dbReference type="Pfam" id="PF00892">
    <property type="entry name" value="EamA"/>
    <property type="match status" value="1"/>
</dbReference>
<feature type="transmembrane region" description="Helical" evidence="2">
    <location>
        <begin position="241"/>
        <end position="263"/>
    </location>
</feature>
<proteinExistence type="predicted"/>
<evidence type="ECO:0000256" key="2">
    <source>
        <dbReference type="SAM" id="Phobius"/>
    </source>
</evidence>
<feature type="transmembrane region" description="Helical" evidence="2">
    <location>
        <begin position="269"/>
        <end position="287"/>
    </location>
</feature>
<evidence type="ECO:0000256" key="1">
    <source>
        <dbReference type="SAM" id="MobiDB-lite"/>
    </source>
</evidence>
<dbReference type="Proteomes" id="UP001301869">
    <property type="component" value="Chromosome"/>
</dbReference>
<sequence>MRNSPSMGFFAGLVTVALWASLPLLRGLVQLPPMLTAAVAMLSAAGMAQGLERWRGPGPGQKPAPVGSGKFWLMGVGGLTGALYFYFLALGEGDPAKVTLVTYTWPVGFMIVADRLAGRGLRIETLLGALVAFSGLAPLILMASESVPTPPLAYAAGLAAGLSWIVFSLYLKANNQSHSTDYKRLFGGVAVIALCLHLLFEPTAGKSTVGDWLTASVIGVGPYGVAFMTWGFALKRCSTTVLGLMTYLVPVLSSLFVVVLGWAPLSAPLMVAVVAIFISGAITQTSLPHPFFAPERRRVVGCAPYANRARDAFPAIPMPAMPPLGLLTWSRHLIAGRSWAAARKRSRTRGGASTRHAYARPGRTSSM</sequence>
<dbReference type="InterPro" id="IPR000620">
    <property type="entry name" value="EamA_dom"/>
</dbReference>
<name>A0ABY9YZR0_9GAMM</name>
<feature type="transmembrane region" description="Helical" evidence="2">
    <location>
        <begin position="71"/>
        <end position="89"/>
    </location>
</feature>
<feature type="transmembrane region" description="Helical" evidence="2">
    <location>
        <begin position="150"/>
        <end position="170"/>
    </location>
</feature>
<evidence type="ECO:0000313" key="4">
    <source>
        <dbReference type="EMBL" id="WNK20373.1"/>
    </source>
</evidence>
<evidence type="ECO:0000259" key="3">
    <source>
        <dbReference type="Pfam" id="PF00892"/>
    </source>
</evidence>
<reference evidence="4 5" key="1">
    <citation type="submission" date="2023-03" db="EMBL/GenBank/DDBJ databases">
        <title>Halomonas sp. nov., isolated from Korean tranditional fermented seafood 'Jeotgal'.</title>
        <authorList>
            <person name="Kim B."/>
            <person name="Shin N.-R."/>
        </authorList>
    </citation>
    <scope>NUCLEOTIDE SEQUENCE [LARGE SCALE GENOMIC DNA]</scope>
    <source>
        <strain evidence="4 5">SG2L-4</strain>
    </source>
</reference>
<dbReference type="SUPFAM" id="SSF103481">
    <property type="entry name" value="Multidrug resistance efflux transporter EmrE"/>
    <property type="match status" value="2"/>
</dbReference>
<feature type="region of interest" description="Disordered" evidence="1">
    <location>
        <begin position="344"/>
        <end position="367"/>
    </location>
</feature>
<keyword evidence="5" id="KW-1185">Reference proteome</keyword>
<feature type="transmembrane region" description="Helical" evidence="2">
    <location>
        <begin position="182"/>
        <end position="200"/>
    </location>
</feature>
<gene>
    <name evidence="4" type="ORF">P1P91_01420</name>
</gene>
<keyword evidence="2" id="KW-1133">Transmembrane helix</keyword>
<feature type="transmembrane region" description="Helical" evidence="2">
    <location>
        <begin position="212"/>
        <end position="234"/>
    </location>
</feature>
<keyword evidence="2" id="KW-0812">Transmembrane</keyword>
<dbReference type="RefSeq" id="WP_311884010.1">
    <property type="nucleotide sequence ID" value="NZ_CP119391.1"/>
</dbReference>